<dbReference type="InterPro" id="IPR019198">
    <property type="entry name" value="Beta_propeller_containing"/>
</dbReference>
<dbReference type="Proteomes" id="UP000189670">
    <property type="component" value="Unassembled WGS sequence"/>
</dbReference>
<evidence type="ECO:0000313" key="3">
    <source>
        <dbReference type="Proteomes" id="UP000189670"/>
    </source>
</evidence>
<organism evidence="2 3">
    <name type="scientific">Candidatus Magnetoglobus multicellularis str. Araruama</name>
    <dbReference type="NCBI Taxonomy" id="890399"/>
    <lineage>
        <taxon>Bacteria</taxon>
        <taxon>Pseudomonadati</taxon>
        <taxon>Thermodesulfobacteriota</taxon>
        <taxon>Desulfobacteria</taxon>
        <taxon>Desulfobacterales</taxon>
        <taxon>Desulfobacteraceae</taxon>
        <taxon>Candidatus Magnetoglobus</taxon>
    </lineage>
</organism>
<gene>
    <name evidence="2" type="ORF">OMM_04962</name>
</gene>
<dbReference type="EMBL" id="ATBP01001225">
    <property type="protein sequence ID" value="ETR67764.1"/>
    <property type="molecule type" value="Genomic_DNA"/>
</dbReference>
<comment type="caution">
    <text evidence="2">The sequence shown here is derived from an EMBL/GenBank/DDBJ whole genome shotgun (WGS) entry which is preliminary data.</text>
</comment>
<sequence length="181" mass="20113">MNLLNKYSNKIAIEFMERILDENLENALNTRCQGYDYWDAYPGASIGSIGTAIPGTYYLLSNDSPASTAEIPQNDQDNSASEYSETNNQVAGVDEADFIKNDGKYIYVLASDQLKIIKAWPPNEAGVIASIPIEGTPQKLFVHNNRAVVYSALAPFTTYNWYSNKECTYGYNCEFTGDGKN</sequence>
<dbReference type="AlphaFoldDB" id="A0A1V1NYX6"/>
<evidence type="ECO:0000256" key="1">
    <source>
        <dbReference type="SAM" id="MobiDB-lite"/>
    </source>
</evidence>
<evidence type="ECO:0000313" key="2">
    <source>
        <dbReference type="EMBL" id="ETR67764.1"/>
    </source>
</evidence>
<accession>A0A1V1NYX6</accession>
<proteinExistence type="predicted"/>
<name>A0A1V1NYX6_9BACT</name>
<feature type="region of interest" description="Disordered" evidence="1">
    <location>
        <begin position="68"/>
        <end position="87"/>
    </location>
</feature>
<protein>
    <submittedName>
        <fullName evidence="2">Uncharacterized protein</fullName>
    </submittedName>
</protein>
<reference evidence="3" key="1">
    <citation type="submission" date="2012-11" db="EMBL/GenBank/DDBJ databases">
        <authorList>
            <person name="Lucero-Rivera Y.E."/>
            <person name="Tovar-Ramirez D."/>
        </authorList>
    </citation>
    <scope>NUCLEOTIDE SEQUENCE [LARGE SCALE GENOMIC DNA]</scope>
    <source>
        <strain evidence="3">Araruama</strain>
    </source>
</reference>
<dbReference type="Pfam" id="PF09826">
    <property type="entry name" value="Beta_propel"/>
    <property type="match status" value="1"/>
</dbReference>